<evidence type="ECO:0000256" key="7">
    <source>
        <dbReference type="ARBA" id="ARBA00047984"/>
    </source>
</evidence>
<dbReference type="GO" id="GO:0016787">
    <property type="term" value="F:hydrolase activity"/>
    <property type="evidence" value="ECO:0007669"/>
    <property type="project" value="UniProtKB-KW"/>
</dbReference>
<dbReference type="FunFam" id="3.40.50.300:FF:000145">
    <property type="entry name" value="probable ATP-dependent RNA helicase DHX40"/>
    <property type="match status" value="1"/>
</dbReference>
<dbReference type="OMA" id="FHEVMET"/>
<evidence type="ECO:0000259" key="10">
    <source>
        <dbReference type="PROSITE" id="PS51194"/>
    </source>
</evidence>
<dbReference type="PROSITE" id="PS51194">
    <property type="entry name" value="HELICASE_CTER"/>
    <property type="match status" value="1"/>
</dbReference>
<dbReference type="InterPro" id="IPR007502">
    <property type="entry name" value="Helicase-assoc_dom"/>
</dbReference>
<organism evidence="11 12">
    <name type="scientific">Ciona intestinalis</name>
    <name type="common">Transparent sea squirt</name>
    <name type="synonym">Ascidia intestinalis</name>
    <dbReference type="NCBI Taxonomy" id="7719"/>
    <lineage>
        <taxon>Eukaryota</taxon>
        <taxon>Metazoa</taxon>
        <taxon>Chordata</taxon>
        <taxon>Tunicata</taxon>
        <taxon>Ascidiacea</taxon>
        <taxon>Phlebobranchia</taxon>
        <taxon>Cionidae</taxon>
        <taxon>Ciona</taxon>
    </lineage>
</organism>
<accession>F6YUE7</accession>
<reference evidence="11" key="2">
    <citation type="journal article" date="2008" name="Genome Biol.">
        <title>Improved genome assembly and evidence-based global gene model set for the chordate Ciona intestinalis: new insight into intron and operon populations.</title>
        <authorList>
            <person name="Satou Y."/>
            <person name="Mineta K."/>
            <person name="Ogasawara M."/>
            <person name="Sasakura Y."/>
            <person name="Shoguchi E."/>
            <person name="Ueno K."/>
            <person name="Yamada L."/>
            <person name="Matsumoto J."/>
            <person name="Wasserscheid J."/>
            <person name="Dewar K."/>
            <person name="Wiley G.B."/>
            <person name="Macmil S.L."/>
            <person name="Roe B.A."/>
            <person name="Zeller R.W."/>
            <person name="Hastings K.E."/>
            <person name="Lemaire P."/>
            <person name="Lindquist E."/>
            <person name="Endo T."/>
            <person name="Hotta K."/>
            <person name="Inaba K."/>
        </authorList>
    </citation>
    <scope>NUCLEOTIDE SEQUENCE [LARGE SCALE GENOMIC DNA]</scope>
    <source>
        <strain evidence="11">wild type</strain>
    </source>
</reference>
<dbReference type="GO" id="GO:0003724">
    <property type="term" value="F:RNA helicase activity"/>
    <property type="evidence" value="ECO:0007669"/>
    <property type="project" value="UniProtKB-EC"/>
</dbReference>
<dbReference type="SMART" id="SM00490">
    <property type="entry name" value="HELICc"/>
    <property type="match status" value="1"/>
</dbReference>
<evidence type="ECO:0000256" key="3">
    <source>
        <dbReference type="ARBA" id="ARBA00022741"/>
    </source>
</evidence>
<dbReference type="EC" id="3.6.4.13" evidence="2"/>
<dbReference type="PANTHER" id="PTHR18934:SF136">
    <property type="entry name" value="ATP-DEPENDENT RNA HELICASE DHX35-RELATED"/>
    <property type="match status" value="1"/>
</dbReference>
<dbReference type="FunCoup" id="F6YUE7">
    <property type="interactions" value="155"/>
</dbReference>
<evidence type="ECO:0000256" key="6">
    <source>
        <dbReference type="ARBA" id="ARBA00022840"/>
    </source>
</evidence>
<keyword evidence="5" id="KW-0347">Helicase</keyword>
<dbReference type="InterPro" id="IPR011709">
    <property type="entry name" value="DEAD-box_helicase_OB_fold"/>
</dbReference>
<dbReference type="Gene3D" id="1.20.120.1080">
    <property type="match status" value="1"/>
</dbReference>
<sequence length="661" mass="75099">NNHADLSLMNQRKRLPIFQYRNHILYLLEKHNVLIIVGETGSGKSTQVPQYLVESGWTEKGKHGCLITQPRRVAAVTLATRVAEERGSLLGGEVGYGIRFDDCFDPRETVIKFVTDGVLLREMMSDPLLKKYNVVIVDEAHERSINTDMCMGLLKKIQRKRQDLRIIISSATISAEFFKDFFTIKNAGKSQDNVGVLSVEGRNYPIEVFYSSDPVPDYVKATVETVLQIHRHEGDGDILVFLTGQDEVRTAVRLLIDDLRSRGQDKKKYLKVLPFYSGLHEKEQFKVFERVSRNTRKVIVATNVAETSVTIEGVTFVVDCCFVKLKVYNPSSGIESLIVCPASQASLEQRAGRAGRCRNGKVYRLCPEKEAMSLEKTTPPEMQRSNLMSVILQLKALGVDNVLRFHFISPPPAQCMVRGLELLFALGALDQNGNLTSPLGVTMAEFPLNPMFVKMLLESEKFDCSSEIVTIVAMLQVRDVAIFPTNERGKAAMEHRKFAVAQGDHFTLLNIYDCFINEGNKTKKWCEKYYLNYKALKRAVKIRENLCKYMNRFKVAVQPAQSDISKIQRCIVSGFFANAARLHHDGSYRGLHNDVTLHIHPSSVLIAEKYPPKFLVFNEILETSKMFMRDVTLVEPDWLHELAPHFYEFGTQHEVYSKRIK</sequence>
<dbReference type="Proteomes" id="UP000008144">
    <property type="component" value="Chromosome 8"/>
</dbReference>
<evidence type="ECO:0000259" key="9">
    <source>
        <dbReference type="PROSITE" id="PS51192"/>
    </source>
</evidence>
<dbReference type="InterPro" id="IPR027417">
    <property type="entry name" value="P-loop_NTPase"/>
</dbReference>
<dbReference type="EMBL" id="EAAA01002750">
    <property type="status" value="NOT_ANNOTATED_CDS"/>
    <property type="molecule type" value="Genomic_DNA"/>
</dbReference>
<dbReference type="CDD" id="cd18791">
    <property type="entry name" value="SF2_C_RHA"/>
    <property type="match status" value="1"/>
</dbReference>
<reference evidence="11" key="4">
    <citation type="submission" date="2025-09" db="UniProtKB">
        <authorList>
            <consortium name="Ensembl"/>
        </authorList>
    </citation>
    <scope>IDENTIFICATION</scope>
</reference>
<dbReference type="FunFam" id="1.20.120.1080:FF:000007">
    <property type="entry name" value="Probable ATP-dependent RNA helicase DHX35"/>
    <property type="match status" value="1"/>
</dbReference>
<comment type="function">
    <text evidence="8">May be involved in pre-mRNA splicing.</text>
</comment>
<feature type="domain" description="Helicase ATP-binding" evidence="9">
    <location>
        <begin position="25"/>
        <end position="191"/>
    </location>
</feature>
<dbReference type="InterPro" id="IPR001650">
    <property type="entry name" value="Helicase_C-like"/>
</dbReference>
<dbReference type="HOGENOM" id="CLU_001832_5_11_1"/>
<dbReference type="STRING" id="7719.ENSCINP00000014140"/>
<dbReference type="GO" id="GO:0004386">
    <property type="term" value="F:helicase activity"/>
    <property type="evidence" value="ECO:0000318"/>
    <property type="project" value="GO_Central"/>
</dbReference>
<dbReference type="InterPro" id="IPR011545">
    <property type="entry name" value="DEAD/DEAH_box_helicase_dom"/>
</dbReference>
<proteinExistence type="inferred from homology"/>
<reference evidence="12" key="1">
    <citation type="journal article" date="2002" name="Science">
        <title>The draft genome of Ciona intestinalis: insights into chordate and vertebrate origins.</title>
        <authorList>
            <person name="Dehal P."/>
            <person name="Satou Y."/>
            <person name="Campbell R.K."/>
            <person name="Chapman J."/>
            <person name="Degnan B."/>
            <person name="De Tomaso A."/>
            <person name="Davidson B."/>
            <person name="Di Gregorio A."/>
            <person name="Gelpke M."/>
            <person name="Goodstein D.M."/>
            <person name="Harafuji N."/>
            <person name="Hastings K.E."/>
            <person name="Ho I."/>
            <person name="Hotta K."/>
            <person name="Huang W."/>
            <person name="Kawashima T."/>
            <person name="Lemaire P."/>
            <person name="Martinez D."/>
            <person name="Meinertzhagen I.A."/>
            <person name="Necula S."/>
            <person name="Nonaka M."/>
            <person name="Putnam N."/>
            <person name="Rash S."/>
            <person name="Saiga H."/>
            <person name="Satake M."/>
            <person name="Terry A."/>
            <person name="Yamada L."/>
            <person name="Wang H.G."/>
            <person name="Awazu S."/>
            <person name="Azumi K."/>
            <person name="Boore J."/>
            <person name="Branno M."/>
            <person name="Chin-Bow S."/>
            <person name="DeSantis R."/>
            <person name="Doyle S."/>
            <person name="Francino P."/>
            <person name="Keys D.N."/>
            <person name="Haga S."/>
            <person name="Hayashi H."/>
            <person name="Hino K."/>
            <person name="Imai K.S."/>
            <person name="Inaba K."/>
            <person name="Kano S."/>
            <person name="Kobayashi K."/>
            <person name="Kobayashi M."/>
            <person name="Lee B.I."/>
            <person name="Makabe K.W."/>
            <person name="Manohar C."/>
            <person name="Matassi G."/>
            <person name="Medina M."/>
            <person name="Mochizuki Y."/>
            <person name="Mount S."/>
            <person name="Morishita T."/>
            <person name="Miura S."/>
            <person name="Nakayama A."/>
            <person name="Nishizaka S."/>
            <person name="Nomoto H."/>
            <person name="Ohta F."/>
            <person name="Oishi K."/>
            <person name="Rigoutsos I."/>
            <person name="Sano M."/>
            <person name="Sasaki A."/>
            <person name="Sasakura Y."/>
            <person name="Shoguchi E."/>
            <person name="Shin-i T."/>
            <person name="Spagnuolo A."/>
            <person name="Stainier D."/>
            <person name="Suzuki M.M."/>
            <person name="Tassy O."/>
            <person name="Takatori N."/>
            <person name="Tokuoka M."/>
            <person name="Yagi K."/>
            <person name="Yoshizaki F."/>
            <person name="Wada S."/>
            <person name="Zhang C."/>
            <person name="Hyatt P.D."/>
            <person name="Larimer F."/>
            <person name="Detter C."/>
            <person name="Doggett N."/>
            <person name="Glavina T."/>
            <person name="Hawkins T."/>
            <person name="Richardson P."/>
            <person name="Lucas S."/>
            <person name="Kohara Y."/>
            <person name="Levine M."/>
            <person name="Satoh N."/>
            <person name="Rokhsar D.S."/>
        </authorList>
    </citation>
    <scope>NUCLEOTIDE SEQUENCE [LARGE SCALE GENOMIC DNA]</scope>
</reference>
<evidence type="ECO:0000256" key="2">
    <source>
        <dbReference type="ARBA" id="ARBA00012552"/>
    </source>
</evidence>
<dbReference type="GO" id="GO:0005524">
    <property type="term" value="F:ATP binding"/>
    <property type="evidence" value="ECO:0007669"/>
    <property type="project" value="UniProtKB-KW"/>
</dbReference>
<comment type="similarity">
    <text evidence="1">Belongs to the DEAD box helicase family. DEAH subfamily.</text>
</comment>
<dbReference type="PROSITE" id="PS51192">
    <property type="entry name" value="HELICASE_ATP_BIND_1"/>
    <property type="match status" value="1"/>
</dbReference>
<reference evidence="11" key="3">
    <citation type="submission" date="2025-08" db="UniProtKB">
        <authorList>
            <consortium name="Ensembl"/>
        </authorList>
    </citation>
    <scope>IDENTIFICATION</scope>
</reference>
<keyword evidence="3" id="KW-0547">Nucleotide-binding</keyword>
<evidence type="ECO:0000256" key="8">
    <source>
        <dbReference type="ARBA" id="ARBA00058987"/>
    </source>
</evidence>
<evidence type="ECO:0000256" key="1">
    <source>
        <dbReference type="ARBA" id="ARBA00008792"/>
    </source>
</evidence>
<keyword evidence="12" id="KW-1185">Reference proteome</keyword>
<dbReference type="GO" id="GO:0003723">
    <property type="term" value="F:RNA binding"/>
    <property type="evidence" value="ECO:0000318"/>
    <property type="project" value="GO_Central"/>
</dbReference>
<dbReference type="Pfam" id="PF00271">
    <property type="entry name" value="Helicase_C"/>
    <property type="match status" value="1"/>
</dbReference>
<dbReference type="AlphaFoldDB" id="F6YUE7"/>
<dbReference type="InterPro" id="IPR048333">
    <property type="entry name" value="HA2_WH"/>
</dbReference>
<dbReference type="InParanoid" id="F6YUE7"/>
<protein>
    <recommendedName>
        <fullName evidence="2">RNA helicase</fullName>
        <ecNumber evidence="2">3.6.4.13</ecNumber>
    </recommendedName>
</protein>
<dbReference type="SMART" id="SM00487">
    <property type="entry name" value="DEXDc"/>
    <property type="match status" value="1"/>
</dbReference>
<keyword evidence="6" id="KW-0067">ATP-binding</keyword>
<dbReference type="Pfam" id="PF21010">
    <property type="entry name" value="HA2_C"/>
    <property type="match status" value="1"/>
</dbReference>
<feature type="domain" description="Helicase C-terminal" evidence="10">
    <location>
        <begin position="214"/>
        <end position="398"/>
    </location>
</feature>
<dbReference type="Pfam" id="PF04408">
    <property type="entry name" value="WHD_HA2"/>
    <property type="match status" value="1"/>
</dbReference>
<dbReference type="GO" id="GO:0071013">
    <property type="term" value="C:catalytic step 2 spliceosome"/>
    <property type="evidence" value="ECO:0000318"/>
    <property type="project" value="GO_Central"/>
</dbReference>
<dbReference type="Pfam" id="PF07717">
    <property type="entry name" value="OB_NTP_bind"/>
    <property type="match status" value="1"/>
</dbReference>
<dbReference type="Gene3D" id="3.40.50.300">
    <property type="entry name" value="P-loop containing nucleotide triphosphate hydrolases"/>
    <property type="match status" value="2"/>
</dbReference>
<dbReference type="Pfam" id="PF00270">
    <property type="entry name" value="DEAD"/>
    <property type="match status" value="1"/>
</dbReference>
<dbReference type="SMART" id="SM00847">
    <property type="entry name" value="HA2"/>
    <property type="match status" value="1"/>
</dbReference>
<evidence type="ECO:0000256" key="4">
    <source>
        <dbReference type="ARBA" id="ARBA00022801"/>
    </source>
</evidence>
<evidence type="ECO:0000313" key="11">
    <source>
        <dbReference type="Ensembl" id="ENSCINP00000014140.3"/>
    </source>
</evidence>
<comment type="catalytic activity">
    <reaction evidence="7">
        <text>ATP + H2O = ADP + phosphate + H(+)</text>
        <dbReference type="Rhea" id="RHEA:13065"/>
        <dbReference type="ChEBI" id="CHEBI:15377"/>
        <dbReference type="ChEBI" id="CHEBI:15378"/>
        <dbReference type="ChEBI" id="CHEBI:30616"/>
        <dbReference type="ChEBI" id="CHEBI:43474"/>
        <dbReference type="ChEBI" id="CHEBI:456216"/>
        <dbReference type="EC" id="3.6.4.13"/>
    </reaction>
</comment>
<dbReference type="FunFam" id="3.40.50.300:FF:000578">
    <property type="entry name" value="probable ATP-dependent RNA helicase DHX35"/>
    <property type="match status" value="1"/>
</dbReference>
<evidence type="ECO:0000313" key="12">
    <source>
        <dbReference type="Proteomes" id="UP000008144"/>
    </source>
</evidence>
<name>F6YUE7_CIOIN</name>
<keyword evidence="4" id="KW-0378">Hydrolase</keyword>
<dbReference type="GeneTree" id="ENSGT00940000156142"/>
<dbReference type="PANTHER" id="PTHR18934">
    <property type="entry name" value="ATP-DEPENDENT RNA HELICASE"/>
    <property type="match status" value="1"/>
</dbReference>
<dbReference type="InterPro" id="IPR014001">
    <property type="entry name" value="Helicase_ATP-bd"/>
</dbReference>
<evidence type="ECO:0000256" key="5">
    <source>
        <dbReference type="ARBA" id="ARBA00022806"/>
    </source>
</evidence>
<dbReference type="Ensembl" id="ENSCINT00000014140.3">
    <property type="protein sequence ID" value="ENSCINP00000014140.3"/>
    <property type="gene ID" value="ENSCING00000006878.3"/>
</dbReference>
<dbReference type="SUPFAM" id="SSF52540">
    <property type="entry name" value="P-loop containing nucleoside triphosphate hydrolases"/>
    <property type="match status" value="1"/>
</dbReference>